<sequence>MALPPEHINIKRRREEEPVDTLYIQSELHQTKRRFTDFVFQRVTVSASVSRSGSPSFSSTPAAERTIRNPRSVSSLHVRKSTNAGSGSVPTVRATSPGAELREERRVAAARKQAEEKLKNAIYSSPSPDTPGPENATVTAPASEAASNGGKLASSTAGASGSPASSGVAPSIRRFQISRSSTPSGPLRTAGGGVQKRREGAVAILVEKLRREPHSRRASLVADAAVGSLESTAQQPERPRKRPVVNQAEKKWREERQGAISAAKEHISQVLEKGAQAHQSSWEDESDRLARQFEQIALELDRELEATPSVTTQHPQPTVARSAIPKPPLKYQPRTPNKHRAAPQPAQEKAVEPVELTTDEAVDSDEDYVYDMYIRRPLPARGTLTDPLVDLEDQEAWLRYHGIESTRQDIGVIVITPEDETLWEDFAESDDDEDRWDSEDGDSNAENNPANDYPDEDLSWDDEEDDAAAIYRKYRHDRSDDEEYDWDASDDEEGAGRLGNRSGVRSHVDSDEDSW</sequence>
<dbReference type="InterPro" id="IPR040150">
    <property type="entry name" value="Iwr1"/>
</dbReference>
<feature type="compositionally biased region" description="Acidic residues" evidence="2">
    <location>
        <begin position="480"/>
        <end position="493"/>
    </location>
</feature>
<feature type="compositionally biased region" description="Low complexity" evidence="2">
    <location>
        <begin position="149"/>
        <end position="171"/>
    </location>
</feature>
<feature type="region of interest" description="Disordered" evidence="2">
    <location>
        <begin position="50"/>
        <end position="196"/>
    </location>
</feature>
<organism evidence="4 5">
    <name type="scientific">Aspergillus granulosus</name>
    <dbReference type="NCBI Taxonomy" id="176169"/>
    <lineage>
        <taxon>Eukaryota</taxon>
        <taxon>Fungi</taxon>
        <taxon>Dikarya</taxon>
        <taxon>Ascomycota</taxon>
        <taxon>Pezizomycotina</taxon>
        <taxon>Eurotiomycetes</taxon>
        <taxon>Eurotiomycetidae</taxon>
        <taxon>Eurotiales</taxon>
        <taxon>Aspergillaceae</taxon>
        <taxon>Aspergillus</taxon>
        <taxon>Aspergillus subgen. Nidulantes</taxon>
    </lineage>
</organism>
<evidence type="ECO:0000256" key="2">
    <source>
        <dbReference type="SAM" id="MobiDB-lite"/>
    </source>
</evidence>
<feature type="compositionally biased region" description="Acidic residues" evidence="2">
    <location>
        <begin position="453"/>
        <end position="467"/>
    </location>
</feature>
<reference evidence="4 5" key="1">
    <citation type="submission" date="2024-07" db="EMBL/GenBank/DDBJ databases">
        <title>Section-level genome sequencing and comparative genomics of Aspergillus sections Usti and Cavernicolus.</title>
        <authorList>
            <consortium name="Lawrence Berkeley National Laboratory"/>
            <person name="Nybo J.L."/>
            <person name="Vesth T.C."/>
            <person name="Theobald S."/>
            <person name="Frisvad J.C."/>
            <person name="Larsen T.O."/>
            <person name="Kjaerboelling I."/>
            <person name="Rothschild-Mancinelli K."/>
            <person name="Lyhne E.K."/>
            <person name="Kogle M.E."/>
            <person name="Barry K."/>
            <person name="Clum A."/>
            <person name="Na H."/>
            <person name="Ledsgaard L."/>
            <person name="Lin J."/>
            <person name="Lipzen A."/>
            <person name="Kuo A."/>
            <person name="Riley R."/>
            <person name="Mondo S."/>
            <person name="Labutti K."/>
            <person name="Haridas S."/>
            <person name="Pangalinan J."/>
            <person name="Salamov A.A."/>
            <person name="Simmons B.A."/>
            <person name="Magnuson J.K."/>
            <person name="Chen J."/>
            <person name="Drula E."/>
            <person name="Henrissat B."/>
            <person name="Wiebenga A."/>
            <person name="Lubbers R.J."/>
            <person name="Gomes A.C."/>
            <person name="Makela M.R."/>
            <person name="Stajich J."/>
            <person name="Grigoriev I.V."/>
            <person name="Mortensen U.H."/>
            <person name="De Vries R.P."/>
            <person name="Baker S.E."/>
            <person name="Andersen M.R."/>
        </authorList>
    </citation>
    <scope>NUCLEOTIDE SEQUENCE [LARGE SCALE GENOMIC DNA]</scope>
    <source>
        <strain evidence="4 5">CBS 588.65</strain>
    </source>
</reference>
<evidence type="ECO:0000259" key="3">
    <source>
        <dbReference type="Pfam" id="PF08574"/>
    </source>
</evidence>
<dbReference type="Proteomes" id="UP001610334">
    <property type="component" value="Unassembled WGS sequence"/>
</dbReference>
<evidence type="ECO:0000313" key="4">
    <source>
        <dbReference type="EMBL" id="KAL2817399.1"/>
    </source>
</evidence>
<dbReference type="InterPro" id="IPR013883">
    <property type="entry name" value="TF_Iwr1_dom"/>
</dbReference>
<feature type="region of interest" description="Disordered" evidence="2">
    <location>
        <begin position="227"/>
        <end position="257"/>
    </location>
</feature>
<feature type="compositionally biased region" description="Low complexity" evidence="2">
    <location>
        <begin position="50"/>
        <end position="63"/>
    </location>
</feature>
<evidence type="ECO:0000256" key="1">
    <source>
        <dbReference type="ARBA" id="ARBA00010218"/>
    </source>
</evidence>
<proteinExistence type="inferred from homology"/>
<dbReference type="Pfam" id="PF08574">
    <property type="entry name" value="Iwr1"/>
    <property type="match status" value="1"/>
</dbReference>
<protein>
    <recommendedName>
        <fullName evidence="3">Transcription factor Iwr1 domain-containing protein</fullName>
    </recommendedName>
</protein>
<gene>
    <name evidence="4" type="ORF">BJX63DRAFT_111752</name>
</gene>
<feature type="domain" description="Transcription factor Iwr1" evidence="3">
    <location>
        <begin position="366"/>
        <end position="457"/>
    </location>
</feature>
<dbReference type="EMBL" id="JBFXLT010000018">
    <property type="protein sequence ID" value="KAL2817399.1"/>
    <property type="molecule type" value="Genomic_DNA"/>
</dbReference>
<accession>A0ABR4HPJ1</accession>
<feature type="compositionally biased region" description="Polar residues" evidence="2">
    <location>
        <begin position="69"/>
        <end position="89"/>
    </location>
</feature>
<name>A0ABR4HPJ1_9EURO</name>
<evidence type="ECO:0000313" key="5">
    <source>
        <dbReference type="Proteomes" id="UP001610334"/>
    </source>
</evidence>
<dbReference type="PANTHER" id="PTHR28063">
    <property type="entry name" value="RNA POLYMERASE II NUCLEAR LOCALIZATION PROTEIN IWR1"/>
    <property type="match status" value="1"/>
</dbReference>
<feature type="compositionally biased region" description="Acidic residues" evidence="2">
    <location>
        <begin position="428"/>
        <end position="443"/>
    </location>
</feature>
<feature type="compositionally biased region" description="Basic and acidic residues" evidence="2">
    <location>
        <begin position="248"/>
        <end position="257"/>
    </location>
</feature>
<comment type="similarity">
    <text evidence="1">Belongs to the IWR1/SLC7A6OS family.</text>
</comment>
<feature type="region of interest" description="Disordered" evidence="2">
    <location>
        <begin position="428"/>
        <end position="515"/>
    </location>
</feature>
<comment type="caution">
    <text evidence="4">The sequence shown here is derived from an EMBL/GenBank/DDBJ whole genome shotgun (WGS) entry which is preliminary data.</text>
</comment>
<dbReference type="PANTHER" id="PTHR28063:SF1">
    <property type="entry name" value="RNA POLYMERASE II NUCLEAR LOCALIZATION PROTEIN IWR1"/>
    <property type="match status" value="1"/>
</dbReference>
<feature type="compositionally biased region" description="Basic and acidic residues" evidence="2">
    <location>
        <begin position="100"/>
        <end position="119"/>
    </location>
</feature>
<feature type="region of interest" description="Disordered" evidence="2">
    <location>
        <begin position="304"/>
        <end position="352"/>
    </location>
</feature>
<keyword evidence="5" id="KW-1185">Reference proteome</keyword>